<keyword evidence="6 8" id="KW-0539">Nucleus</keyword>
<evidence type="ECO:0000256" key="1">
    <source>
        <dbReference type="ARBA" id="ARBA00004123"/>
    </source>
</evidence>
<evidence type="ECO:0000256" key="7">
    <source>
        <dbReference type="ARBA" id="ARBA00032014"/>
    </source>
</evidence>
<proteinExistence type="inferred from homology"/>
<gene>
    <name evidence="8" type="primary">MED17</name>
    <name evidence="9" type="ORF">SCLCIDRAFT_13995</name>
</gene>
<dbReference type="GO" id="GO:0006357">
    <property type="term" value="P:regulation of transcription by RNA polymerase II"/>
    <property type="evidence" value="ECO:0007669"/>
    <property type="project" value="InterPro"/>
</dbReference>
<dbReference type="InParanoid" id="A0A0C3EI36"/>
<evidence type="ECO:0000256" key="4">
    <source>
        <dbReference type="ARBA" id="ARBA00023015"/>
    </source>
</evidence>
<evidence type="ECO:0000313" key="10">
    <source>
        <dbReference type="Proteomes" id="UP000053989"/>
    </source>
</evidence>
<comment type="subcellular location">
    <subcellularLocation>
        <location evidence="1 8">Nucleus</location>
    </subcellularLocation>
</comment>
<dbReference type="Proteomes" id="UP000053989">
    <property type="component" value="Unassembled WGS sequence"/>
</dbReference>
<dbReference type="PANTHER" id="PTHR13114">
    <property type="entry name" value="MEDIATOR OF RNA POLYMERASE II TRANSCRIPTION SUBUNIT 17"/>
    <property type="match status" value="1"/>
</dbReference>
<dbReference type="EMBL" id="KN822011">
    <property type="protein sequence ID" value="KIM67944.1"/>
    <property type="molecule type" value="Genomic_DNA"/>
</dbReference>
<protein>
    <recommendedName>
        <fullName evidence="3 8">Mediator of RNA polymerase II transcription subunit 17</fullName>
    </recommendedName>
    <alternativeName>
        <fullName evidence="7 8">Mediator complex subunit 17</fullName>
    </alternativeName>
</protein>
<dbReference type="AlphaFoldDB" id="A0A0C3EI36"/>
<evidence type="ECO:0000256" key="3">
    <source>
        <dbReference type="ARBA" id="ARBA00019610"/>
    </source>
</evidence>
<evidence type="ECO:0000256" key="6">
    <source>
        <dbReference type="ARBA" id="ARBA00023242"/>
    </source>
</evidence>
<dbReference type="Pfam" id="PF10156">
    <property type="entry name" value="Med17"/>
    <property type="match status" value="1"/>
</dbReference>
<dbReference type="GO" id="GO:0003712">
    <property type="term" value="F:transcription coregulator activity"/>
    <property type="evidence" value="ECO:0007669"/>
    <property type="project" value="InterPro"/>
</dbReference>
<accession>A0A0C3EI36</accession>
<organism evidence="9 10">
    <name type="scientific">Scleroderma citrinum Foug A</name>
    <dbReference type="NCBI Taxonomy" id="1036808"/>
    <lineage>
        <taxon>Eukaryota</taxon>
        <taxon>Fungi</taxon>
        <taxon>Dikarya</taxon>
        <taxon>Basidiomycota</taxon>
        <taxon>Agaricomycotina</taxon>
        <taxon>Agaricomycetes</taxon>
        <taxon>Agaricomycetidae</taxon>
        <taxon>Boletales</taxon>
        <taxon>Sclerodermatineae</taxon>
        <taxon>Sclerodermataceae</taxon>
        <taxon>Scleroderma</taxon>
    </lineage>
</organism>
<dbReference type="GO" id="GO:0016592">
    <property type="term" value="C:mediator complex"/>
    <property type="evidence" value="ECO:0007669"/>
    <property type="project" value="InterPro"/>
</dbReference>
<keyword evidence="8" id="KW-0010">Activator</keyword>
<comment type="similarity">
    <text evidence="2 8">Belongs to the Mediator complex subunit 17 family.</text>
</comment>
<evidence type="ECO:0000256" key="5">
    <source>
        <dbReference type="ARBA" id="ARBA00023163"/>
    </source>
</evidence>
<evidence type="ECO:0000256" key="8">
    <source>
        <dbReference type="RuleBase" id="RU364140"/>
    </source>
</evidence>
<comment type="subunit">
    <text evidence="8">Component of the Mediator complex.</text>
</comment>
<keyword evidence="10" id="KW-1185">Reference proteome</keyword>
<reference evidence="10" key="2">
    <citation type="submission" date="2015-01" db="EMBL/GenBank/DDBJ databases">
        <title>Evolutionary Origins and Diversification of the Mycorrhizal Mutualists.</title>
        <authorList>
            <consortium name="DOE Joint Genome Institute"/>
            <consortium name="Mycorrhizal Genomics Consortium"/>
            <person name="Kohler A."/>
            <person name="Kuo A."/>
            <person name="Nagy L.G."/>
            <person name="Floudas D."/>
            <person name="Copeland A."/>
            <person name="Barry K.W."/>
            <person name="Cichocki N."/>
            <person name="Veneault-Fourrey C."/>
            <person name="LaButti K."/>
            <person name="Lindquist E.A."/>
            <person name="Lipzen A."/>
            <person name="Lundell T."/>
            <person name="Morin E."/>
            <person name="Murat C."/>
            <person name="Riley R."/>
            <person name="Ohm R."/>
            <person name="Sun H."/>
            <person name="Tunlid A."/>
            <person name="Henrissat B."/>
            <person name="Grigoriev I.V."/>
            <person name="Hibbett D.S."/>
            <person name="Martin F."/>
        </authorList>
    </citation>
    <scope>NUCLEOTIDE SEQUENCE [LARGE SCALE GENOMIC DNA]</scope>
    <source>
        <strain evidence="10">Foug A</strain>
    </source>
</reference>
<sequence length="628" mass="69259">MAEPAWKQTKLSLERPYRDDHGERIPVLLDITPGGEQVFESSENLTKLLGENLRRIFVERGLDFFERQDDLRSGGELLVAQPLETTEHLDEDEEAAVGKTTRASLTPEELFNMRKECIPQLFIALGEMTQARDLLSLLLSSTPSEQISTAPSLPPSALTATVVTKPSSISSVEVFNAQLTIGGKDEALRKAANVFKQAATRLEKSREKSENYWADALKIRRANWGLIPAPLPFGAAAAGKGADKTSKDFLISFGLEESAVQFRRRAVGHMATYETESTILQFPHRRRNRLRISLTVADHAGVTCTSHNTAYSFGSTSLVESLSTAQKEVVDEEVFSVLIKEASTLPTASTRVSERLIVIDVAEGIDIQFEMVLTQTCDLIYHTLHALLLCMHATQKLQRLLPAESTRPQSSSASAGRSVLLQPIIDLLQYQQFCVRIKAELDKVVAAFHHAGVPCTLRFDAVGETGQHLQQRLAVGDPSLRVGGEALLRIDDRQTLRLTFASPSSLTAHLPLATLPIASVPQLCQLLADEGEKCLLTKLCEVGGQRCDRIAATWFVDTVSGKAVGRWEGYIVNFCVVFGEDFAIHASAYRLDRGSPDKLSLFDTFSSQKSTSLMSWQQEVLEQILSEH</sequence>
<evidence type="ECO:0000313" key="9">
    <source>
        <dbReference type="EMBL" id="KIM67944.1"/>
    </source>
</evidence>
<dbReference type="STRING" id="1036808.A0A0C3EI36"/>
<reference evidence="9 10" key="1">
    <citation type="submission" date="2014-04" db="EMBL/GenBank/DDBJ databases">
        <authorList>
            <consortium name="DOE Joint Genome Institute"/>
            <person name="Kuo A."/>
            <person name="Kohler A."/>
            <person name="Nagy L.G."/>
            <person name="Floudas D."/>
            <person name="Copeland A."/>
            <person name="Barry K.W."/>
            <person name="Cichocki N."/>
            <person name="Veneault-Fourrey C."/>
            <person name="LaButti K."/>
            <person name="Lindquist E.A."/>
            <person name="Lipzen A."/>
            <person name="Lundell T."/>
            <person name="Morin E."/>
            <person name="Murat C."/>
            <person name="Sun H."/>
            <person name="Tunlid A."/>
            <person name="Henrissat B."/>
            <person name="Grigoriev I.V."/>
            <person name="Hibbett D.S."/>
            <person name="Martin F."/>
            <person name="Nordberg H.P."/>
            <person name="Cantor M.N."/>
            <person name="Hua S.X."/>
        </authorList>
    </citation>
    <scope>NUCLEOTIDE SEQUENCE [LARGE SCALE GENOMIC DNA]</scope>
    <source>
        <strain evidence="9 10">Foug A</strain>
    </source>
</reference>
<dbReference type="GO" id="GO:0070847">
    <property type="term" value="C:core mediator complex"/>
    <property type="evidence" value="ECO:0007669"/>
    <property type="project" value="TreeGrafter"/>
</dbReference>
<evidence type="ECO:0000256" key="2">
    <source>
        <dbReference type="ARBA" id="ARBA00005635"/>
    </source>
</evidence>
<keyword evidence="5 8" id="KW-0804">Transcription</keyword>
<dbReference type="PANTHER" id="PTHR13114:SF7">
    <property type="entry name" value="MEDIATOR OF RNA POLYMERASE II TRANSCRIPTION SUBUNIT 17"/>
    <property type="match status" value="1"/>
</dbReference>
<dbReference type="OrthoDB" id="10251234at2759"/>
<dbReference type="InterPro" id="IPR019313">
    <property type="entry name" value="Mediator_Med17"/>
</dbReference>
<name>A0A0C3EI36_9AGAM</name>
<comment type="function">
    <text evidence="8">Component of the Mediator complex, a coactivator involved in the regulated transcription of nearly all RNA polymerase II-dependent genes. Mediator functions as a bridge to convey information from gene-specific regulatory proteins to the basal RNA polymerase II transcription machinery. Mediator is recruited to promoters by direct interactions with regulatory proteins and serves as a scaffold for the assembly of a functional preinitiation complex with RNA polymerase II and the general transcription factors.</text>
</comment>
<dbReference type="HOGENOM" id="CLU_011785_0_0_1"/>
<keyword evidence="4 8" id="KW-0805">Transcription regulation</keyword>